<keyword evidence="8 13" id="KW-0812">Transmembrane</keyword>
<dbReference type="FunFam" id="1.20.1280.290:FF:000004">
    <property type="entry name" value="Sugar transporter SWEET"/>
    <property type="match status" value="1"/>
</dbReference>
<evidence type="ECO:0000256" key="5">
    <source>
        <dbReference type="ARBA" id="ARBA00022448"/>
    </source>
</evidence>
<evidence type="ECO:0000256" key="3">
    <source>
        <dbReference type="ARBA" id="ARBA00007809"/>
    </source>
</evidence>
<keyword evidence="12 13" id="KW-0472">Membrane</keyword>
<accession>A0AAD8Y4B2</accession>
<dbReference type="PANTHER" id="PTHR10791:SF30">
    <property type="entry name" value="SUGAR TRANSPORTER SWEET1"/>
    <property type="match status" value="1"/>
</dbReference>
<dbReference type="PANTHER" id="PTHR10791">
    <property type="entry name" value="RAG1-ACTIVATING PROTEIN 1"/>
    <property type="match status" value="1"/>
</dbReference>
<keyword evidence="11" id="KW-0333">Golgi apparatus</keyword>
<comment type="similarity">
    <text evidence="3">Belongs to the SWEET sugar transporter family.</text>
</comment>
<evidence type="ECO:0000256" key="8">
    <source>
        <dbReference type="ARBA" id="ARBA00022692"/>
    </source>
</evidence>
<evidence type="ECO:0000256" key="2">
    <source>
        <dbReference type="ARBA" id="ARBA00004653"/>
    </source>
</evidence>
<organism evidence="14 15">
    <name type="scientific">Skeletonema marinoi</name>
    <dbReference type="NCBI Taxonomy" id="267567"/>
    <lineage>
        <taxon>Eukaryota</taxon>
        <taxon>Sar</taxon>
        <taxon>Stramenopiles</taxon>
        <taxon>Ochrophyta</taxon>
        <taxon>Bacillariophyta</taxon>
        <taxon>Coscinodiscophyceae</taxon>
        <taxon>Thalassiosirophycidae</taxon>
        <taxon>Thalassiosirales</taxon>
        <taxon>Skeletonemataceae</taxon>
        <taxon>Skeletonema</taxon>
        <taxon>Skeletonema marinoi-dohrnii complex</taxon>
    </lineage>
</organism>
<dbReference type="GO" id="GO:0051119">
    <property type="term" value="F:sugar transmembrane transporter activity"/>
    <property type="evidence" value="ECO:0007669"/>
    <property type="project" value="InterPro"/>
</dbReference>
<feature type="transmembrane region" description="Helical" evidence="13">
    <location>
        <begin position="87"/>
        <end position="109"/>
    </location>
</feature>
<evidence type="ECO:0000313" key="15">
    <source>
        <dbReference type="Proteomes" id="UP001224775"/>
    </source>
</evidence>
<dbReference type="Gene3D" id="1.20.1280.290">
    <property type="match status" value="1"/>
</dbReference>
<reference evidence="14" key="1">
    <citation type="submission" date="2023-06" db="EMBL/GenBank/DDBJ databases">
        <title>Survivors Of The Sea: Transcriptome response of Skeletonema marinoi to long-term dormancy.</title>
        <authorList>
            <person name="Pinder M.I.M."/>
            <person name="Kourtchenko O."/>
            <person name="Robertson E.K."/>
            <person name="Larsson T."/>
            <person name="Maumus F."/>
            <person name="Osuna-Cruz C.M."/>
            <person name="Vancaester E."/>
            <person name="Stenow R."/>
            <person name="Vandepoele K."/>
            <person name="Ploug H."/>
            <person name="Bruchert V."/>
            <person name="Godhe A."/>
            <person name="Topel M."/>
        </authorList>
    </citation>
    <scope>NUCLEOTIDE SEQUENCE</scope>
    <source>
        <strain evidence="14">R05AC</strain>
    </source>
</reference>
<keyword evidence="10 13" id="KW-1133">Transmembrane helix</keyword>
<evidence type="ECO:0000256" key="12">
    <source>
        <dbReference type="ARBA" id="ARBA00023136"/>
    </source>
</evidence>
<evidence type="ECO:0000256" key="6">
    <source>
        <dbReference type="ARBA" id="ARBA00022475"/>
    </source>
</evidence>
<keyword evidence="6" id="KW-1003">Cell membrane</keyword>
<evidence type="ECO:0000256" key="4">
    <source>
        <dbReference type="ARBA" id="ARBA00021741"/>
    </source>
</evidence>
<feature type="transmembrane region" description="Helical" evidence="13">
    <location>
        <begin position="115"/>
        <end position="136"/>
    </location>
</feature>
<evidence type="ECO:0000256" key="7">
    <source>
        <dbReference type="ARBA" id="ARBA00022597"/>
    </source>
</evidence>
<keyword evidence="5" id="KW-0813">Transport</keyword>
<dbReference type="InterPro" id="IPR004316">
    <property type="entry name" value="SWEET_rpt"/>
</dbReference>
<gene>
    <name evidence="14" type="ORF">QTG54_010211</name>
</gene>
<comment type="subcellular location">
    <subcellularLocation>
        <location evidence="1">Cell membrane</location>
        <topology evidence="1">Multi-pass membrane protein</topology>
    </subcellularLocation>
    <subcellularLocation>
        <location evidence="2">Golgi apparatus membrane</location>
        <topology evidence="2">Multi-pass membrane protein</topology>
    </subcellularLocation>
</comment>
<dbReference type="EMBL" id="JATAAI010000019">
    <property type="protein sequence ID" value="KAK1738895.1"/>
    <property type="molecule type" value="Genomic_DNA"/>
</dbReference>
<feature type="transmembrane region" description="Helical" evidence="13">
    <location>
        <begin position="14"/>
        <end position="43"/>
    </location>
</feature>
<comment type="caution">
    <text evidence="14">The sequence shown here is derived from an EMBL/GenBank/DDBJ whole genome shotgun (WGS) entry which is preliminary data.</text>
</comment>
<evidence type="ECO:0000256" key="1">
    <source>
        <dbReference type="ARBA" id="ARBA00004651"/>
    </source>
</evidence>
<dbReference type="Pfam" id="PF03083">
    <property type="entry name" value="MtN3_slv"/>
    <property type="match status" value="1"/>
</dbReference>
<keyword evidence="15" id="KW-1185">Reference proteome</keyword>
<evidence type="ECO:0000256" key="9">
    <source>
        <dbReference type="ARBA" id="ARBA00022737"/>
    </source>
</evidence>
<keyword evidence="9" id="KW-0677">Repeat</keyword>
<dbReference type="GO" id="GO:0000139">
    <property type="term" value="C:Golgi membrane"/>
    <property type="evidence" value="ECO:0007669"/>
    <property type="project" value="UniProtKB-SubCell"/>
</dbReference>
<name>A0AAD8Y4B2_9STRA</name>
<sequence length="157" mass="17067">MVGIMLGSYYFKEWTAAAAASVSGAIIYHKLAITWIVLMNFFVAARFPRKVATEIVGKEGVFVFVLLFASPLSALKEVIANKSAAAIPLPFTVASTINCSLWSVVGLLLMNDFNIYFPSILGLLCAMIQLFLKGIYGDGVGSIKRQNSFEMMGQQIA</sequence>
<dbReference type="AlphaFoldDB" id="A0AAD8Y4B2"/>
<evidence type="ECO:0000313" key="14">
    <source>
        <dbReference type="EMBL" id="KAK1738895.1"/>
    </source>
</evidence>
<dbReference type="InterPro" id="IPR047664">
    <property type="entry name" value="SWEET"/>
</dbReference>
<keyword evidence="7" id="KW-0762">Sugar transport</keyword>
<dbReference type="GO" id="GO:0005886">
    <property type="term" value="C:plasma membrane"/>
    <property type="evidence" value="ECO:0007669"/>
    <property type="project" value="UniProtKB-SubCell"/>
</dbReference>
<dbReference type="Proteomes" id="UP001224775">
    <property type="component" value="Unassembled WGS sequence"/>
</dbReference>
<protein>
    <recommendedName>
        <fullName evidence="4">Sugar transporter SWEET1</fullName>
    </recommendedName>
</protein>
<evidence type="ECO:0000256" key="11">
    <source>
        <dbReference type="ARBA" id="ARBA00023034"/>
    </source>
</evidence>
<proteinExistence type="inferred from homology"/>
<evidence type="ECO:0000256" key="10">
    <source>
        <dbReference type="ARBA" id="ARBA00022989"/>
    </source>
</evidence>
<feature type="transmembrane region" description="Helical" evidence="13">
    <location>
        <begin position="55"/>
        <end position="75"/>
    </location>
</feature>
<evidence type="ECO:0000256" key="13">
    <source>
        <dbReference type="SAM" id="Phobius"/>
    </source>
</evidence>